<dbReference type="PANTHER" id="PTHR12526:SF630">
    <property type="entry name" value="GLYCOSYLTRANSFERASE"/>
    <property type="match status" value="1"/>
</dbReference>
<protein>
    <submittedName>
        <fullName evidence="2">Colanic acid biosynthesis glycosyltransferase WcaL</fullName>
    </submittedName>
</protein>
<accession>A0ABR5DI01</accession>
<name>A0ABR5DI01_9FLAO</name>
<reference evidence="2 3" key="1">
    <citation type="submission" date="2014-10" db="EMBL/GenBank/DDBJ databases">
        <title>Genome sequencing of Vitellibacter vladivostokensis KMM 3516.</title>
        <authorList>
            <person name="Thevarajoo S."/>
            <person name="Selvaratnam C."/>
            <person name="Goh K.M."/>
            <person name="Chong C.S."/>
        </authorList>
    </citation>
    <scope>NUCLEOTIDE SEQUENCE [LARGE SCALE GENOMIC DNA]</scope>
    <source>
        <strain evidence="2 3">KMM 3516</strain>
    </source>
</reference>
<evidence type="ECO:0000259" key="1">
    <source>
        <dbReference type="Pfam" id="PF00534"/>
    </source>
</evidence>
<feature type="domain" description="Glycosyl transferase family 1" evidence="1">
    <location>
        <begin position="208"/>
        <end position="367"/>
    </location>
</feature>
<sequence>MTIVLFDGSLKTTPFINRLAEGLAKKHTVYIIGFNDSLKQKVKGVEYMALGTTQNAFNLLYHSLKIALMAVFKWGDFNHFFRTLKYIVTKKTERLKQENFNKTLQVIAPDILHIQWPSLLGLCADAIANPKIKTVLSQRGFQSNVRPFVDAENFSELQDYYPKIDGFHSVSKEISKVGDKIFHLANKIDKVVYSGFDFEKLPFNFNYIKNQTLKLLSIGRPHWVKGYEYALRACAILKEKNISFEYTVVGGEGNEELQFLVDDLGIKESVRFTERISQEKVYEIMRQSDLLLLPSVIEGLPNIAVEAMAVGLPVISTKCGGVEELIVDNETGWLVTVRSPEAIAKAIISFLLVSEEGLEDVRKSARKTVEAKHNEAQMVDEMEDLYFEVLFLNGR</sequence>
<dbReference type="EMBL" id="JSVU01000005">
    <property type="protein sequence ID" value="KJJ38421.1"/>
    <property type="molecule type" value="Genomic_DNA"/>
</dbReference>
<dbReference type="InterPro" id="IPR001296">
    <property type="entry name" value="Glyco_trans_1"/>
</dbReference>
<dbReference type="Pfam" id="PF00534">
    <property type="entry name" value="Glycos_transf_1"/>
    <property type="match status" value="1"/>
</dbReference>
<gene>
    <name evidence="2" type="ORF">MB09_08985</name>
</gene>
<dbReference type="SUPFAM" id="SSF53756">
    <property type="entry name" value="UDP-Glycosyltransferase/glycogen phosphorylase"/>
    <property type="match status" value="1"/>
</dbReference>
<proteinExistence type="predicted"/>
<dbReference type="CDD" id="cd03801">
    <property type="entry name" value="GT4_PimA-like"/>
    <property type="match status" value="1"/>
</dbReference>
<comment type="caution">
    <text evidence="2">The sequence shown here is derived from an EMBL/GenBank/DDBJ whole genome shotgun (WGS) entry which is preliminary data.</text>
</comment>
<organism evidence="2 3">
    <name type="scientific">Aequorivita vladivostokensis</name>
    <dbReference type="NCBI Taxonomy" id="171194"/>
    <lineage>
        <taxon>Bacteria</taxon>
        <taxon>Pseudomonadati</taxon>
        <taxon>Bacteroidota</taxon>
        <taxon>Flavobacteriia</taxon>
        <taxon>Flavobacteriales</taxon>
        <taxon>Flavobacteriaceae</taxon>
        <taxon>Aequorivita</taxon>
    </lineage>
</organism>
<dbReference type="Proteomes" id="UP000033497">
    <property type="component" value="Unassembled WGS sequence"/>
</dbReference>
<keyword evidence="3" id="KW-1185">Reference proteome</keyword>
<evidence type="ECO:0000313" key="3">
    <source>
        <dbReference type="Proteomes" id="UP000033497"/>
    </source>
</evidence>
<dbReference type="Gene3D" id="3.40.50.2000">
    <property type="entry name" value="Glycogen Phosphorylase B"/>
    <property type="match status" value="2"/>
</dbReference>
<evidence type="ECO:0000313" key="2">
    <source>
        <dbReference type="EMBL" id="KJJ38421.1"/>
    </source>
</evidence>
<dbReference type="PANTHER" id="PTHR12526">
    <property type="entry name" value="GLYCOSYLTRANSFERASE"/>
    <property type="match status" value="1"/>
</dbReference>